<reference evidence="2" key="1">
    <citation type="submission" date="2019-04" db="EMBL/GenBank/DDBJ databases">
        <title>Sequencing of skin fungus with MAO and IRED activity.</title>
        <authorList>
            <person name="Marsaioli A.J."/>
            <person name="Bonatto J.M.C."/>
            <person name="Reis Junior O."/>
        </authorList>
    </citation>
    <scope>NUCLEOTIDE SEQUENCE</scope>
    <source>
        <strain evidence="2">30M1</strain>
    </source>
</reference>
<organism evidence="2 3">
    <name type="scientific">Curvularia kusanoi</name>
    <name type="common">Cochliobolus kusanoi</name>
    <dbReference type="NCBI Taxonomy" id="90978"/>
    <lineage>
        <taxon>Eukaryota</taxon>
        <taxon>Fungi</taxon>
        <taxon>Dikarya</taxon>
        <taxon>Ascomycota</taxon>
        <taxon>Pezizomycotina</taxon>
        <taxon>Dothideomycetes</taxon>
        <taxon>Pleosporomycetidae</taxon>
        <taxon>Pleosporales</taxon>
        <taxon>Pleosporineae</taxon>
        <taxon>Pleosporaceae</taxon>
        <taxon>Curvularia</taxon>
    </lineage>
</organism>
<dbReference type="EMBL" id="SWKU01000005">
    <property type="protein sequence ID" value="KAF3006547.1"/>
    <property type="molecule type" value="Genomic_DNA"/>
</dbReference>
<comment type="caution">
    <text evidence="2">The sequence shown here is derived from an EMBL/GenBank/DDBJ whole genome shotgun (WGS) entry which is preliminary data.</text>
</comment>
<feature type="compositionally biased region" description="Polar residues" evidence="1">
    <location>
        <begin position="79"/>
        <end position="118"/>
    </location>
</feature>
<feature type="compositionally biased region" description="Basic and acidic residues" evidence="1">
    <location>
        <begin position="154"/>
        <end position="176"/>
    </location>
</feature>
<dbReference type="AlphaFoldDB" id="A0A9P4WD85"/>
<proteinExistence type="predicted"/>
<evidence type="ECO:0000313" key="3">
    <source>
        <dbReference type="Proteomes" id="UP000801428"/>
    </source>
</evidence>
<gene>
    <name evidence="2" type="ORF">E8E13_005993</name>
</gene>
<keyword evidence="3" id="KW-1185">Reference proteome</keyword>
<protein>
    <submittedName>
        <fullName evidence="2">Uncharacterized protein</fullName>
    </submittedName>
</protein>
<feature type="compositionally biased region" description="Acidic residues" evidence="1">
    <location>
        <begin position="376"/>
        <end position="385"/>
    </location>
</feature>
<name>A0A9P4WD85_CURKU</name>
<dbReference type="Proteomes" id="UP000801428">
    <property type="component" value="Unassembled WGS sequence"/>
</dbReference>
<evidence type="ECO:0000313" key="2">
    <source>
        <dbReference type="EMBL" id="KAF3006547.1"/>
    </source>
</evidence>
<feature type="compositionally biased region" description="Acidic residues" evidence="1">
    <location>
        <begin position="334"/>
        <end position="346"/>
    </location>
</feature>
<feature type="region of interest" description="Disordered" evidence="1">
    <location>
        <begin position="154"/>
        <end position="441"/>
    </location>
</feature>
<feature type="compositionally biased region" description="Acidic residues" evidence="1">
    <location>
        <begin position="54"/>
        <end position="68"/>
    </location>
</feature>
<feature type="compositionally biased region" description="Polar residues" evidence="1">
    <location>
        <begin position="399"/>
        <end position="410"/>
    </location>
</feature>
<feature type="compositionally biased region" description="Basic and acidic residues" evidence="1">
    <location>
        <begin position="411"/>
        <end position="441"/>
    </location>
</feature>
<feature type="compositionally biased region" description="Basic and acidic residues" evidence="1">
    <location>
        <begin position="69"/>
        <end position="78"/>
    </location>
</feature>
<accession>A0A9P4WD85</accession>
<feature type="compositionally biased region" description="Basic and acidic residues" evidence="1">
    <location>
        <begin position="387"/>
        <end position="398"/>
    </location>
</feature>
<sequence length="522" mass="58149">MASYFELPARLKSQTAADASTEEREKLRGASLLSPQISHILDSLELEDKSSSSDEIEEDNSSGSENDEESRLSDDNTKIDNSISRKSRQVPPSTANTVHGSKTSAKSGLKGIQSTSGRSAGDKSLKSPRSHMARFQSLRSSLFQANIENNMKKCHQEAEAREKAATNWKAQHEKRQGYNRPHTPENAPSEKDGFGRRISMKVRRLTSKEPPTMANIEENTGTLARRESTASDDDDDNIHSTPWRPRQSYESSIDHSDVDELVRWVSRRDPPSDGERGTPDLKITRKEDSGHESLGHSDIEELVRHASRKSIALEPVIPPHAGYSDESTASDSELSQEDDGQDEESLEGSLSRWVSRRDGAMAGPVRQQRSAMQIEPDTDPDESDVPEIGRWRTHHDTTSGESLADTQKTVQGDDKSSVLEVKRGRSRERPSTFQDKGHLHDDDVDDLVRWVSQRDSQYPQNLDGQDAAAGLNLQEEEKKKKQKLGMTVDDKSLTPEDLEDLLAHVKSRNYGTLNSSITPAHV</sequence>
<feature type="compositionally biased region" description="Basic and acidic residues" evidence="1">
    <location>
        <begin position="252"/>
        <end position="304"/>
    </location>
</feature>
<feature type="region of interest" description="Disordered" evidence="1">
    <location>
        <begin position="1"/>
        <end position="138"/>
    </location>
</feature>
<evidence type="ECO:0000256" key="1">
    <source>
        <dbReference type="SAM" id="MobiDB-lite"/>
    </source>
</evidence>
<dbReference type="OrthoDB" id="3797649at2759"/>